<dbReference type="OrthoDB" id="372102at2157"/>
<dbReference type="InterPro" id="IPR001278">
    <property type="entry name" value="Arg-tRNA-ligase"/>
</dbReference>
<keyword evidence="6 8" id="KW-0030">Aminoacyl-tRNA synthetase</keyword>
<reference evidence="13 14" key="1">
    <citation type="submission" date="2015-11" db="EMBL/GenBank/DDBJ databases">
        <title>Genome sequence of Pyrodictium occultum PL-19, a marine hyperthermophilic archaeon isolated from Volcano, Italy.</title>
        <authorList>
            <person name="Utturkar S."/>
            <person name="Huber H."/>
            <person name="Leptihn S."/>
            <person name="Brown S."/>
            <person name="Stetter K.O."/>
            <person name="Podar M."/>
        </authorList>
    </citation>
    <scope>NUCLEOTIDE SEQUENCE [LARGE SCALE GENOMIC DNA]</scope>
    <source>
        <strain evidence="13 14">PL-19</strain>
    </source>
</reference>
<dbReference type="SUPFAM" id="SSF47323">
    <property type="entry name" value="Anticodon-binding domain of a subclass of class I aminoacyl-tRNA synthetases"/>
    <property type="match status" value="1"/>
</dbReference>
<evidence type="ECO:0000256" key="4">
    <source>
        <dbReference type="ARBA" id="ARBA00022840"/>
    </source>
</evidence>
<dbReference type="GO" id="GO:0005737">
    <property type="term" value="C:cytoplasm"/>
    <property type="evidence" value="ECO:0007669"/>
    <property type="project" value="UniProtKB-SubCell"/>
</dbReference>
<sequence>MPDQPSRRVYEAAPQRLLARAVAEALERQGASLSEEERRQIEYTVAESPNPELGDYGIPLARYARRYRADISRLFEDASSILAEEPIVSEAKRAGAYLNITLNAVEAARLVFDAARREGFGYGRVKTDKPMRIVVEHTSANPVHPLHIGHARNASLGDTLARLLRARGHVVQTRFYINDMGRQVAVLAYGYIAAGLGEPPEGVKPDHWIGLVYAITHTLADIEELKKRLERLRKEERYEEYRQLLRELDELVADASRLRERDPALFERIAKALQGRNPEEEISRLMQDYEYRRGPEKVEKIRRVVNLCLQGFRETLGRLGIVIDKWDWESELAWTSMVSKILEQARRSPYATVHKGALALDLQPLLKDPVVRKHLGVPESYEVPPLILQRSDGTTLYTTRDIAYSIKKFREFNAGKVFNVIAAEQRLEQLQVRLALIALGYRREGLNMIHYAYEMVNLPGQKMSGRRGRYITLDELLDQAVEMARREVEKRSPDLPEDEKKRIAEAVGTAAVRYTLVSVSASKPMTFSIEEALNFERNSAPYVLYTHARASSILAKARERGISLDWDSIDYTAAEENQLRRSLVLQALIYPYIFAKAADEQRPELIVAYLNRLADTFNKWYTSGDSAVNEPDPGKRVFKLALVYTVKQILANALDLLGIKAVERM</sequence>
<keyword evidence="8" id="KW-0963">Cytoplasm</keyword>
<dbReference type="PANTHER" id="PTHR11956">
    <property type="entry name" value="ARGINYL-TRNA SYNTHETASE"/>
    <property type="match status" value="1"/>
</dbReference>
<evidence type="ECO:0000256" key="6">
    <source>
        <dbReference type="ARBA" id="ARBA00023146"/>
    </source>
</evidence>
<dbReference type="GO" id="GO:0005524">
    <property type="term" value="F:ATP binding"/>
    <property type="evidence" value="ECO:0007669"/>
    <property type="project" value="UniProtKB-UniRule"/>
</dbReference>
<feature type="short sequence motif" description="'HIGH' region" evidence="8">
    <location>
        <begin position="140"/>
        <end position="150"/>
    </location>
</feature>
<evidence type="ECO:0000256" key="3">
    <source>
        <dbReference type="ARBA" id="ARBA00022741"/>
    </source>
</evidence>
<evidence type="ECO:0000256" key="1">
    <source>
        <dbReference type="ARBA" id="ARBA00005594"/>
    </source>
</evidence>
<keyword evidence="4 8" id="KW-0067">ATP-binding</keyword>
<keyword evidence="2 8" id="KW-0436">Ligase</keyword>
<comment type="subcellular location">
    <subcellularLocation>
        <location evidence="8">Cytoplasm</location>
    </subcellularLocation>
</comment>
<evidence type="ECO:0000259" key="11">
    <source>
        <dbReference type="SMART" id="SM00836"/>
    </source>
</evidence>
<evidence type="ECO:0000256" key="5">
    <source>
        <dbReference type="ARBA" id="ARBA00022917"/>
    </source>
</evidence>
<dbReference type="GO" id="GO:0004814">
    <property type="term" value="F:arginine-tRNA ligase activity"/>
    <property type="evidence" value="ECO:0007669"/>
    <property type="project" value="UniProtKB-UniRule"/>
</dbReference>
<dbReference type="InterPro" id="IPR035684">
    <property type="entry name" value="ArgRS_core"/>
</dbReference>
<feature type="coiled-coil region" evidence="10">
    <location>
        <begin position="215"/>
        <end position="261"/>
    </location>
</feature>
<dbReference type="HAMAP" id="MF_00123">
    <property type="entry name" value="Arg_tRNA_synth"/>
    <property type="match status" value="1"/>
</dbReference>
<evidence type="ECO:0000256" key="10">
    <source>
        <dbReference type="SAM" id="Coils"/>
    </source>
</evidence>
<dbReference type="SMART" id="SM01016">
    <property type="entry name" value="Arg_tRNA_synt_N"/>
    <property type="match status" value="1"/>
</dbReference>
<dbReference type="Pfam" id="PF03485">
    <property type="entry name" value="Arg_tRNA_synt_N"/>
    <property type="match status" value="1"/>
</dbReference>
<dbReference type="Pfam" id="PF05746">
    <property type="entry name" value="DALR_1"/>
    <property type="match status" value="1"/>
</dbReference>
<protein>
    <recommendedName>
        <fullName evidence="8">Arginine--tRNA ligase</fullName>
        <ecNumber evidence="8">6.1.1.19</ecNumber>
    </recommendedName>
    <alternativeName>
        <fullName evidence="8">Arginyl-tRNA synthetase</fullName>
        <shortName evidence="8">ArgRS</shortName>
    </alternativeName>
</protein>
<dbReference type="NCBIfam" id="NF002446">
    <property type="entry name" value="PRK01611.3-3"/>
    <property type="match status" value="1"/>
</dbReference>
<evidence type="ECO:0000256" key="9">
    <source>
        <dbReference type="RuleBase" id="RU363038"/>
    </source>
</evidence>
<comment type="catalytic activity">
    <reaction evidence="7 8">
        <text>tRNA(Arg) + L-arginine + ATP = L-arginyl-tRNA(Arg) + AMP + diphosphate</text>
        <dbReference type="Rhea" id="RHEA:20301"/>
        <dbReference type="Rhea" id="RHEA-COMP:9658"/>
        <dbReference type="Rhea" id="RHEA-COMP:9673"/>
        <dbReference type="ChEBI" id="CHEBI:30616"/>
        <dbReference type="ChEBI" id="CHEBI:32682"/>
        <dbReference type="ChEBI" id="CHEBI:33019"/>
        <dbReference type="ChEBI" id="CHEBI:78442"/>
        <dbReference type="ChEBI" id="CHEBI:78513"/>
        <dbReference type="ChEBI" id="CHEBI:456215"/>
        <dbReference type="EC" id="6.1.1.19"/>
    </reaction>
</comment>
<evidence type="ECO:0000256" key="8">
    <source>
        <dbReference type="HAMAP-Rule" id="MF_00123"/>
    </source>
</evidence>
<dbReference type="Proteomes" id="UP000053352">
    <property type="component" value="Unassembled WGS sequence"/>
</dbReference>
<dbReference type="InterPro" id="IPR009080">
    <property type="entry name" value="tRNAsynth_Ia_anticodon-bd"/>
</dbReference>
<dbReference type="InterPro" id="IPR005148">
    <property type="entry name" value="Arg-tRNA-synth_N"/>
</dbReference>
<keyword evidence="14" id="KW-1185">Reference proteome</keyword>
<organism evidence="13 14">
    <name type="scientific">Pyrodictium occultum</name>
    <dbReference type="NCBI Taxonomy" id="2309"/>
    <lineage>
        <taxon>Archaea</taxon>
        <taxon>Thermoproteota</taxon>
        <taxon>Thermoprotei</taxon>
        <taxon>Desulfurococcales</taxon>
        <taxon>Pyrodictiaceae</taxon>
        <taxon>Pyrodictium</taxon>
    </lineage>
</organism>
<dbReference type="InterPro" id="IPR036695">
    <property type="entry name" value="Arg-tRNA-synth_N_sf"/>
</dbReference>
<dbReference type="GO" id="GO:0006420">
    <property type="term" value="P:arginyl-tRNA aminoacylation"/>
    <property type="evidence" value="ECO:0007669"/>
    <property type="project" value="UniProtKB-UniRule"/>
</dbReference>
<keyword evidence="3 8" id="KW-0547">Nucleotide-binding</keyword>
<comment type="caution">
    <text evidence="13">The sequence shown here is derived from an EMBL/GenBank/DDBJ whole genome shotgun (WGS) entry which is preliminary data.</text>
</comment>
<dbReference type="EC" id="6.1.1.19" evidence="8"/>
<dbReference type="Gene3D" id="3.30.1360.70">
    <property type="entry name" value="Arginyl tRNA synthetase N-terminal domain"/>
    <property type="match status" value="1"/>
</dbReference>
<accession>A0A0V8RW27</accession>
<dbReference type="Gene3D" id="3.40.50.620">
    <property type="entry name" value="HUPs"/>
    <property type="match status" value="1"/>
</dbReference>
<dbReference type="Pfam" id="PF00750">
    <property type="entry name" value="tRNA-synt_1d"/>
    <property type="match status" value="2"/>
</dbReference>
<comment type="similarity">
    <text evidence="1 8 9">Belongs to the class-I aminoacyl-tRNA synthetase family.</text>
</comment>
<dbReference type="EMBL" id="LNTB01000001">
    <property type="protein sequence ID" value="KSW12243.1"/>
    <property type="molecule type" value="Genomic_DNA"/>
</dbReference>
<name>A0A0V8RW27_PYROC</name>
<dbReference type="PRINTS" id="PR01038">
    <property type="entry name" value="TRNASYNTHARG"/>
</dbReference>
<dbReference type="Gene3D" id="1.10.730.10">
    <property type="entry name" value="Isoleucyl-tRNA Synthetase, Domain 1"/>
    <property type="match status" value="1"/>
</dbReference>
<feature type="domain" description="Arginyl tRNA synthetase N-terminal" evidence="12">
    <location>
        <begin position="16"/>
        <end position="102"/>
    </location>
</feature>
<keyword evidence="5 8" id="KW-0648">Protein biosynthesis</keyword>
<dbReference type="RefSeq" id="WP_058370923.1">
    <property type="nucleotide sequence ID" value="NZ_LNTB01000001.1"/>
</dbReference>
<evidence type="ECO:0000313" key="14">
    <source>
        <dbReference type="Proteomes" id="UP000053352"/>
    </source>
</evidence>
<dbReference type="STRING" id="2309.CF15_05685"/>
<evidence type="ECO:0000259" key="12">
    <source>
        <dbReference type="SMART" id="SM01016"/>
    </source>
</evidence>
<proteinExistence type="inferred from homology"/>
<evidence type="ECO:0000313" key="13">
    <source>
        <dbReference type="EMBL" id="KSW12243.1"/>
    </source>
</evidence>
<dbReference type="InterPro" id="IPR008909">
    <property type="entry name" value="DALR_anticod-bd"/>
</dbReference>
<dbReference type="CDD" id="cd00671">
    <property type="entry name" value="ArgRS_core"/>
    <property type="match status" value="1"/>
</dbReference>
<dbReference type="NCBIfam" id="TIGR00456">
    <property type="entry name" value="argS"/>
    <property type="match status" value="1"/>
</dbReference>
<dbReference type="InterPro" id="IPR014729">
    <property type="entry name" value="Rossmann-like_a/b/a_fold"/>
</dbReference>
<evidence type="ECO:0000256" key="2">
    <source>
        <dbReference type="ARBA" id="ARBA00022598"/>
    </source>
</evidence>
<dbReference type="SMART" id="SM00836">
    <property type="entry name" value="DALR_1"/>
    <property type="match status" value="1"/>
</dbReference>
<keyword evidence="10" id="KW-0175">Coiled coil</keyword>
<dbReference type="SUPFAM" id="SSF55190">
    <property type="entry name" value="Arginyl-tRNA synthetase (ArgRS), N-terminal 'additional' domain"/>
    <property type="match status" value="1"/>
</dbReference>
<gene>
    <name evidence="8" type="primary">argS</name>
    <name evidence="13" type="ORF">CF15_05685</name>
</gene>
<dbReference type="PANTHER" id="PTHR11956:SF5">
    <property type="entry name" value="ARGININE--TRNA LIGASE, CYTOPLASMIC"/>
    <property type="match status" value="1"/>
</dbReference>
<dbReference type="SUPFAM" id="SSF52374">
    <property type="entry name" value="Nucleotidylyl transferase"/>
    <property type="match status" value="1"/>
</dbReference>
<dbReference type="AlphaFoldDB" id="A0A0V8RW27"/>
<feature type="domain" description="DALR anticodon binding" evidence="11">
    <location>
        <begin position="543"/>
        <end position="665"/>
    </location>
</feature>
<evidence type="ECO:0000256" key="7">
    <source>
        <dbReference type="ARBA" id="ARBA00049339"/>
    </source>
</evidence>